<evidence type="ECO:0000256" key="2">
    <source>
        <dbReference type="ARBA" id="ARBA00009539"/>
    </source>
</evidence>
<dbReference type="GO" id="GO:0005829">
    <property type="term" value="C:cytosol"/>
    <property type="evidence" value="ECO:0007669"/>
    <property type="project" value="TreeGrafter"/>
</dbReference>
<dbReference type="NCBIfam" id="NF008037">
    <property type="entry name" value="PRK10769.1"/>
    <property type="match status" value="1"/>
</dbReference>
<dbReference type="InterPro" id="IPR024072">
    <property type="entry name" value="DHFR-like_dom_sf"/>
</dbReference>
<dbReference type="PROSITE" id="PS00075">
    <property type="entry name" value="DHFR_1"/>
    <property type="match status" value="1"/>
</dbReference>
<dbReference type="GO" id="GO:0006730">
    <property type="term" value="P:one-carbon metabolic process"/>
    <property type="evidence" value="ECO:0007669"/>
    <property type="project" value="UniProtKB-KW"/>
</dbReference>
<keyword evidence="4 8" id="KW-0554">One-carbon metabolism</keyword>
<dbReference type="Gene3D" id="3.40.430.10">
    <property type="entry name" value="Dihydrofolate Reductase, subunit A"/>
    <property type="match status" value="1"/>
</dbReference>
<dbReference type="EC" id="1.5.1.3" evidence="3 8"/>
<dbReference type="SUPFAM" id="SSF53597">
    <property type="entry name" value="Dihydrofolate reductase-like"/>
    <property type="match status" value="1"/>
</dbReference>
<comment type="function">
    <text evidence="7 8">Key enzyme in folate metabolism. Catalyzes an essential reaction for de novo glycine and purine synthesis, and for DNA precursor synthesis.</text>
</comment>
<dbReference type="Proteomes" id="UP000260351">
    <property type="component" value="Unassembled WGS sequence"/>
</dbReference>
<comment type="pathway">
    <text evidence="1 8">Cofactor biosynthesis; tetrahydrofolate biosynthesis; 5,6,7,8-tetrahydrofolate from 7,8-dihydrofolate: step 1/1.</text>
</comment>
<dbReference type="Pfam" id="PF00186">
    <property type="entry name" value="DHFR_1"/>
    <property type="match status" value="1"/>
</dbReference>
<protein>
    <recommendedName>
        <fullName evidence="3 8">Dihydrofolate reductase</fullName>
        <ecNumber evidence="3 8">1.5.1.3</ecNumber>
    </recommendedName>
</protein>
<gene>
    <name evidence="11" type="ORF">DZC52_08690</name>
</gene>
<dbReference type="FunFam" id="3.40.430.10:FF:000001">
    <property type="entry name" value="Dihydrofolate reductase"/>
    <property type="match status" value="1"/>
</dbReference>
<keyword evidence="6 8" id="KW-0560">Oxidoreductase</keyword>
<comment type="catalytic activity">
    <reaction evidence="8">
        <text>(6S)-5,6,7,8-tetrahydrofolate + NADP(+) = 7,8-dihydrofolate + NADPH + H(+)</text>
        <dbReference type="Rhea" id="RHEA:15009"/>
        <dbReference type="ChEBI" id="CHEBI:15378"/>
        <dbReference type="ChEBI" id="CHEBI:57451"/>
        <dbReference type="ChEBI" id="CHEBI:57453"/>
        <dbReference type="ChEBI" id="CHEBI:57783"/>
        <dbReference type="ChEBI" id="CHEBI:58349"/>
        <dbReference type="EC" id="1.5.1.3"/>
    </reaction>
</comment>
<evidence type="ECO:0000256" key="1">
    <source>
        <dbReference type="ARBA" id="ARBA00004903"/>
    </source>
</evidence>
<dbReference type="GO" id="GO:0046452">
    <property type="term" value="P:dihydrofolate metabolic process"/>
    <property type="evidence" value="ECO:0007669"/>
    <property type="project" value="TreeGrafter"/>
</dbReference>
<evidence type="ECO:0000256" key="4">
    <source>
        <dbReference type="ARBA" id="ARBA00022563"/>
    </source>
</evidence>
<dbReference type="InterPro" id="IPR017925">
    <property type="entry name" value="DHFR_CS"/>
</dbReference>
<name>A0A3E1K845_9GAMM</name>
<dbReference type="CDD" id="cd00209">
    <property type="entry name" value="DHFR"/>
    <property type="match status" value="1"/>
</dbReference>
<dbReference type="AlphaFoldDB" id="A0A3E1K845"/>
<dbReference type="PANTHER" id="PTHR48069">
    <property type="entry name" value="DIHYDROFOLATE REDUCTASE"/>
    <property type="match status" value="1"/>
</dbReference>
<proteinExistence type="inferred from homology"/>
<dbReference type="GO" id="GO:0070401">
    <property type="term" value="F:NADP+ binding"/>
    <property type="evidence" value="ECO:0007669"/>
    <property type="project" value="UniProtKB-ARBA"/>
</dbReference>
<accession>A0A3E1K845</accession>
<feature type="domain" description="DHFR" evidence="10">
    <location>
        <begin position="26"/>
        <end position="183"/>
    </location>
</feature>
<dbReference type="PROSITE" id="PS51330">
    <property type="entry name" value="DHFR_2"/>
    <property type="match status" value="1"/>
</dbReference>
<dbReference type="GO" id="GO:0046654">
    <property type="term" value="P:tetrahydrofolate biosynthetic process"/>
    <property type="evidence" value="ECO:0007669"/>
    <property type="project" value="UniProtKB-UniPathway"/>
</dbReference>
<evidence type="ECO:0000256" key="7">
    <source>
        <dbReference type="ARBA" id="ARBA00025067"/>
    </source>
</evidence>
<dbReference type="UniPathway" id="UPA00077">
    <property type="reaction ID" value="UER00158"/>
</dbReference>
<keyword evidence="5 8" id="KW-0521">NADP</keyword>
<reference evidence="11 12" key="1">
    <citation type="submission" date="2018-08" db="EMBL/GenBank/DDBJ databases">
        <title>Wenzhouxiangella salilacus sp. nov., a novel bacterium isolated from a saline lake in Xinjiang Province, China.</title>
        <authorList>
            <person name="Han S."/>
        </authorList>
    </citation>
    <scope>NUCLEOTIDE SEQUENCE [LARGE SCALE GENOMIC DNA]</scope>
    <source>
        <strain evidence="11 12">XDB06</strain>
    </source>
</reference>
<organism evidence="11 12">
    <name type="scientific">Wenzhouxiangella sediminis</name>
    <dbReference type="NCBI Taxonomy" id="1792836"/>
    <lineage>
        <taxon>Bacteria</taxon>
        <taxon>Pseudomonadati</taxon>
        <taxon>Pseudomonadota</taxon>
        <taxon>Gammaproteobacteria</taxon>
        <taxon>Chromatiales</taxon>
        <taxon>Wenzhouxiangellaceae</taxon>
        <taxon>Wenzhouxiangella</taxon>
    </lineage>
</organism>
<dbReference type="PANTHER" id="PTHR48069:SF3">
    <property type="entry name" value="DIHYDROFOLATE REDUCTASE"/>
    <property type="match status" value="1"/>
</dbReference>
<keyword evidence="12" id="KW-1185">Reference proteome</keyword>
<dbReference type="PRINTS" id="PR00070">
    <property type="entry name" value="DHFR"/>
</dbReference>
<evidence type="ECO:0000313" key="12">
    <source>
        <dbReference type="Proteomes" id="UP000260351"/>
    </source>
</evidence>
<evidence type="ECO:0000256" key="6">
    <source>
        <dbReference type="ARBA" id="ARBA00023002"/>
    </source>
</evidence>
<evidence type="ECO:0000256" key="5">
    <source>
        <dbReference type="ARBA" id="ARBA00022857"/>
    </source>
</evidence>
<sequence>MRAVPESSRAGLRWWRELQRGRGVTEITLVAAMARNRVIGDEGGMPWHLPADLKHFKAVTMGCPVVMGRRTFESIGRPLPGRTNIVISRSRPELPDGVVLAGGLDEAIERAGAQRVMVIGGGQVYREALRRADRMELTLIDAVVTGDTVFPEWPASEWRLAAMQARPSDEANAHNLVFATFERAASRD</sequence>
<dbReference type="GO" id="GO:0004146">
    <property type="term" value="F:dihydrofolate reductase activity"/>
    <property type="evidence" value="ECO:0007669"/>
    <property type="project" value="UniProtKB-EC"/>
</dbReference>
<dbReference type="PIRSF" id="PIRSF000194">
    <property type="entry name" value="DHFR"/>
    <property type="match status" value="1"/>
</dbReference>
<dbReference type="InterPro" id="IPR012259">
    <property type="entry name" value="DHFR"/>
</dbReference>
<evidence type="ECO:0000259" key="10">
    <source>
        <dbReference type="PROSITE" id="PS51330"/>
    </source>
</evidence>
<evidence type="ECO:0000256" key="8">
    <source>
        <dbReference type="PIRNR" id="PIRNR000194"/>
    </source>
</evidence>
<dbReference type="OrthoDB" id="9804315at2"/>
<comment type="similarity">
    <text evidence="2 8 9">Belongs to the dihydrofolate reductase family.</text>
</comment>
<evidence type="ECO:0000256" key="3">
    <source>
        <dbReference type="ARBA" id="ARBA00012856"/>
    </source>
</evidence>
<dbReference type="InterPro" id="IPR001796">
    <property type="entry name" value="DHFR_dom"/>
</dbReference>
<dbReference type="EMBL" id="QUZK01000037">
    <property type="protein sequence ID" value="RFF30147.1"/>
    <property type="molecule type" value="Genomic_DNA"/>
</dbReference>
<comment type="caution">
    <text evidence="11">The sequence shown here is derived from an EMBL/GenBank/DDBJ whole genome shotgun (WGS) entry which is preliminary data.</text>
</comment>
<evidence type="ECO:0000256" key="9">
    <source>
        <dbReference type="RuleBase" id="RU004474"/>
    </source>
</evidence>
<evidence type="ECO:0000313" key="11">
    <source>
        <dbReference type="EMBL" id="RFF30147.1"/>
    </source>
</evidence>
<dbReference type="GO" id="GO:0046655">
    <property type="term" value="P:folic acid metabolic process"/>
    <property type="evidence" value="ECO:0007669"/>
    <property type="project" value="TreeGrafter"/>
</dbReference>